<organism evidence="1 2">
    <name type="scientific">Ketogulonicigenium robustum</name>
    <dbReference type="NCBI Taxonomy" id="92947"/>
    <lineage>
        <taxon>Bacteria</taxon>
        <taxon>Pseudomonadati</taxon>
        <taxon>Pseudomonadota</taxon>
        <taxon>Alphaproteobacteria</taxon>
        <taxon>Rhodobacterales</taxon>
        <taxon>Roseobacteraceae</taxon>
        <taxon>Ketogulonicigenium</taxon>
    </lineage>
</organism>
<accession>A0A1W6P1B7</accession>
<keyword evidence="2" id="KW-1185">Reference proteome</keyword>
<name>A0A1W6P1B7_9RHOB</name>
<sequence length="38" mass="3939">MTDGVVIIPPPETAGVFLLAQVSAGGRWRTALQGCRVA</sequence>
<dbReference type="KEGG" id="kro:BVG79_01960"/>
<evidence type="ECO:0000313" key="1">
    <source>
        <dbReference type="EMBL" id="ARO15302.1"/>
    </source>
</evidence>
<gene>
    <name evidence="1" type="ORF">BVG79_01960</name>
</gene>
<proteinExistence type="predicted"/>
<evidence type="ECO:0000313" key="2">
    <source>
        <dbReference type="Proteomes" id="UP000242447"/>
    </source>
</evidence>
<reference evidence="1 2" key="1">
    <citation type="submission" date="2017-02" db="EMBL/GenBank/DDBJ databases">
        <title>Ketogulonicigenium robustum SPU B003 Genome sequencing and assembly.</title>
        <authorList>
            <person name="Li Y."/>
            <person name="Liu L."/>
            <person name="Wang C."/>
            <person name="Zhang M."/>
            <person name="Zhang T."/>
            <person name="Zhang Y."/>
        </authorList>
    </citation>
    <scope>NUCLEOTIDE SEQUENCE [LARGE SCALE GENOMIC DNA]</scope>
    <source>
        <strain evidence="1 2">SPU_B003</strain>
    </source>
</reference>
<dbReference type="AlphaFoldDB" id="A0A1W6P1B7"/>
<dbReference type="STRING" id="92947.BVG79_01960"/>
<protein>
    <submittedName>
        <fullName evidence="1">Uncharacterized protein</fullName>
    </submittedName>
</protein>
<dbReference type="Proteomes" id="UP000242447">
    <property type="component" value="Chromosome"/>
</dbReference>
<dbReference type="EMBL" id="CP019937">
    <property type="protein sequence ID" value="ARO15302.1"/>
    <property type="molecule type" value="Genomic_DNA"/>
</dbReference>